<organism evidence="2 3">
    <name type="scientific">Allacma fusca</name>
    <dbReference type="NCBI Taxonomy" id="39272"/>
    <lineage>
        <taxon>Eukaryota</taxon>
        <taxon>Metazoa</taxon>
        <taxon>Ecdysozoa</taxon>
        <taxon>Arthropoda</taxon>
        <taxon>Hexapoda</taxon>
        <taxon>Collembola</taxon>
        <taxon>Symphypleona</taxon>
        <taxon>Sminthuridae</taxon>
        <taxon>Allacma</taxon>
    </lineage>
</organism>
<dbReference type="EMBL" id="CAJVCH010124584">
    <property type="protein sequence ID" value="CAG7725625.1"/>
    <property type="molecule type" value="Genomic_DNA"/>
</dbReference>
<evidence type="ECO:0000313" key="3">
    <source>
        <dbReference type="Proteomes" id="UP000708208"/>
    </source>
</evidence>
<reference evidence="2" key="1">
    <citation type="submission" date="2021-06" db="EMBL/GenBank/DDBJ databases">
        <authorList>
            <person name="Hodson N. C."/>
            <person name="Mongue J. A."/>
            <person name="Jaron S. K."/>
        </authorList>
    </citation>
    <scope>NUCLEOTIDE SEQUENCE</scope>
</reference>
<comment type="caution">
    <text evidence="2">The sequence shown here is derived from an EMBL/GenBank/DDBJ whole genome shotgun (WGS) entry which is preliminary data.</text>
</comment>
<dbReference type="Proteomes" id="UP000708208">
    <property type="component" value="Unassembled WGS sequence"/>
</dbReference>
<dbReference type="AlphaFoldDB" id="A0A8J2K0V3"/>
<feature type="region of interest" description="Disordered" evidence="1">
    <location>
        <begin position="1"/>
        <end position="29"/>
    </location>
</feature>
<feature type="compositionally biased region" description="Low complexity" evidence="1">
    <location>
        <begin position="14"/>
        <end position="29"/>
    </location>
</feature>
<protein>
    <submittedName>
        <fullName evidence="2">Uncharacterized protein</fullName>
    </submittedName>
</protein>
<accession>A0A8J2K0V3</accession>
<sequence length="29" mass="3061">EEDSLLMSTARRQSSSGTANISSSSESSR</sequence>
<feature type="non-terminal residue" evidence="2">
    <location>
        <position position="29"/>
    </location>
</feature>
<name>A0A8J2K0V3_9HEXA</name>
<keyword evidence="3" id="KW-1185">Reference proteome</keyword>
<evidence type="ECO:0000313" key="2">
    <source>
        <dbReference type="EMBL" id="CAG7725625.1"/>
    </source>
</evidence>
<evidence type="ECO:0000256" key="1">
    <source>
        <dbReference type="SAM" id="MobiDB-lite"/>
    </source>
</evidence>
<proteinExistence type="predicted"/>
<feature type="non-terminal residue" evidence="2">
    <location>
        <position position="1"/>
    </location>
</feature>
<gene>
    <name evidence="2" type="ORF">AFUS01_LOCUS14575</name>
</gene>
<feature type="compositionally biased region" description="Polar residues" evidence="1">
    <location>
        <begin position="1"/>
        <end position="13"/>
    </location>
</feature>